<sequence>MELRQILLFLPLALLAFAQGASAQTQGTSAQAPNGVASDSNRIADEQAQVQAEREAIPFTPETIMRLGTRFKDVSRAQEAVQTEMATPNVRPAIRVSFQPGQQTSIIFTTKGYPTALSFVDSTGQPWPIAWNQNGNSANASGGTNCNSGQGDGKVGAPAVQTSGFYVCVPYQGSNTISIQPVSLQPRGGLLVTLKDAPKPISFLLIAGRGSYDDNLTVRVAGSGPNAKVQIDTRPGAPATGEPFMNAMLSGIAPAAATPLSVDGVSPDDVRAWKIGNEMYLRTRLVLMTPAWDSSEHGEGGTTIYAFHETPYVLLSDAGRTISASIKEAQ</sequence>
<reference evidence="1 2" key="1">
    <citation type="journal article" date="2016" name="Microb. Cell Fact.">
        <title>Dissection of exopolysaccharide biosynthesis in Kozakia baliensis.</title>
        <authorList>
            <person name="Brandt J.U."/>
            <person name="Jakob F."/>
            <person name="Behr J."/>
            <person name="Geissler A.J."/>
            <person name="Vogel R.F."/>
        </authorList>
    </citation>
    <scope>NUCLEOTIDE SEQUENCE [LARGE SCALE GENOMIC DNA]</scope>
    <source>
        <strain evidence="1 2">DSM 14400</strain>
        <plasmid evidence="2">Plasmid pkb14400_1</plasmid>
    </source>
</reference>
<dbReference type="OrthoDB" id="8682498at2"/>
<keyword evidence="1" id="KW-0614">Plasmid</keyword>
<geneLocation type="plasmid" evidence="2">
    <name>pkb14400_1</name>
</geneLocation>
<keyword evidence="2" id="KW-1185">Reference proteome</keyword>
<dbReference type="KEGG" id="kba:A0U89_13990"/>
<name>A0A1D8UXP4_9PROT</name>
<dbReference type="RefSeq" id="WP_070403907.1">
    <property type="nucleotide sequence ID" value="NZ_BJVW01000016.1"/>
</dbReference>
<dbReference type="EMBL" id="CP014675">
    <property type="protein sequence ID" value="AOX18425.1"/>
    <property type="molecule type" value="Genomic_DNA"/>
</dbReference>
<protein>
    <submittedName>
        <fullName evidence="1">Type IV secretion protein DotH</fullName>
    </submittedName>
</protein>
<dbReference type="AlphaFoldDB" id="A0A1D8UXP4"/>
<gene>
    <name evidence="1" type="ORF">A0U89_13990</name>
</gene>
<evidence type="ECO:0000313" key="1">
    <source>
        <dbReference type="EMBL" id="AOX18425.1"/>
    </source>
</evidence>
<dbReference type="Pfam" id="PF12293">
    <property type="entry name" value="T4BSS_DotH_IcmK"/>
    <property type="match status" value="1"/>
</dbReference>
<dbReference type="Proteomes" id="UP000179145">
    <property type="component" value="Plasmid pKB14400_1"/>
</dbReference>
<dbReference type="InterPro" id="IPR022073">
    <property type="entry name" value="T4BSS_DotH_IcmK"/>
</dbReference>
<proteinExistence type="predicted"/>
<accession>A0A1D8UXP4</accession>
<organism evidence="1 2">
    <name type="scientific">Kozakia baliensis</name>
    <dbReference type="NCBI Taxonomy" id="153496"/>
    <lineage>
        <taxon>Bacteria</taxon>
        <taxon>Pseudomonadati</taxon>
        <taxon>Pseudomonadota</taxon>
        <taxon>Alphaproteobacteria</taxon>
        <taxon>Acetobacterales</taxon>
        <taxon>Acetobacteraceae</taxon>
        <taxon>Kozakia</taxon>
    </lineage>
</organism>
<evidence type="ECO:0000313" key="2">
    <source>
        <dbReference type="Proteomes" id="UP000179145"/>
    </source>
</evidence>